<evidence type="ECO:0000256" key="1">
    <source>
        <dbReference type="PIRSR" id="PIRSR613078-1"/>
    </source>
</evidence>
<dbReference type="InterPro" id="IPR029033">
    <property type="entry name" value="His_PPase_superfam"/>
</dbReference>
<sequence length="299" mass="31695">MGAAGLLRRRRPRPAGRGPPVLRPRAALEGRPVHRAAGGRHRPPERPRRSAGRPRRRSGGARAVSAAGGGASRLVLWRHGRTTSNAEGRFQGQLDTPLDEVGHAQARAAAAQIAAMRPDRLVSSDLSRARATAARLEELTDLRAVEDAGLRELDAGAWQGLLHQQIADHWPDGHRAWRSGEDLRIGGGEKRSELGARVAAALERHAVATPDGGLLVAASHSGALRAGILVLLGLPPEAWATFASLGNGRWAVVERRFGRWVLRGYDLGPRGVGEDPEGRTNADGARGLSAAERSAGAVV</sequence>
<dbReference type="OrthoDB" id="9781415at2"/>
<gene>
    <name evidence="4" type="ORF">FMM08_06545</name>
</gene>
<organism evidence="4 5">
    <name type="scientific">Quadrisphaera setariae</name>
    <dbReference type="NCBI Taxonomy" id="2593304"/>
    <lineage>
        <taxon>Bacteria</taxon>
        <taxon>Bacillati</taxon>
        <taxon>Actinomycetota</taxon>
        <taxon>Actinomycetes</taxon>
        <taxon>Kineosporiales</taxon>
        <taxon>Kineosporiaceae</taxon>
        <taxon>Quadrisphaera</taxon>
    </lineage>
</organism>
<feature type="compositionally biased region" description="Basic residues" evidence="3">
    <location>
        <begin position="49"/>
        <end position="59"/>
    </location>
</feature>
<feature type="region of interest" description="Disordered" evidence="3">
    <location>
        <begin position="1"/>
        <end position="67"/>
    </location>
</feature>
<dbReference type="Gene3D" id="3.40.50.1240">
    <property type="entry name" value="Phosphoglycerate mutase-like"/>
    <property type="match status" value="1"/>
</dbReference>
<dbReference type="InterPro" id="IPR013078">
    <property type="entry name" value="His_Pase_superF_clade-1"/>
</dbReference>
<dbReference type="Pfam" id="PF00300">
    <property type="entry name" value="His_Phos_1"/>
    <property type="match status" value="1"/>
</dbReference>
<comment type="caution">
    <text evidence="4">The sequence shown here is derived from an EMBL/GenBank/DDBJ whole genome shotgun (WGS) entry which is preliminary data.</text>
</comment>
<feature type="region of interest" description="Disordered" evidence="3">
    <location>
        <begin position="271"/>
        <end position="299"/>
    </location>
</feature>
<feature type="binding site" evidence="2">
    <location>
        <position position="128"/>
    </location>
    <ligand>
        <name>substrate</name>
    </ligand>
</feature>
<dbReference type="InterPro" id="IPR050275">
    <property type="entry name" value="PGM_Phosphatase"/>
</dbReference>
<protein>
    <submittedName>
        <fullName evidence="4">Histidine phosphatase family protein</fullName>
    </submittedName>
</protein>
<dbReference type="SMART" id="SM00855">
    <property type="entry name" value="PGAM"/>
    <property type="match status" value="1"/>
</dbReference>
<keyword evidence="5" id="KW-1185">Reference proteome</keyword>
<dbReference type="Proteomes" id="UP000321234">
    <property type="component" value="Unassembled WGS sequence"/>
</dbReference>
<feature type="compositionally biased region" description="Low complexity" evidence="3">
    <location>
        <begin position="15"/>
        <end position="25"/>
    </location>
</feature>
<feature type="active site" description="Tele-phosphohistidine intermediate" evidence="1">
    <location>
        <position position="79"/>
    </location>
</feature>
<name>A0A5C8ZJ02_9ACTN</name>
<feature type="binding site" evidence="2">
    <location>
        <begin position="78"/>
        <end position="85"/>
    </location>
    <ligand>
        <name>substrate</name>
    </ligand>
</feature>
<dbReference type="GO" id="GO:0016791">
    <property type="term" value="F:phosphatase activity"/>
    <property type="evidence" value="ECO:0007669"/>
    <property type="project" value="TreeGrafter"/>
</dbReference>
<feature type="active site" description="Proton donor/acceptor" evidence="1">
    <location>
        <position position="152"/>
    </location>
</feature>
<dbReference type="SUPFAM" id="SSF53254">
    <property type="entry name" value="Phosphoglycerate mutase-like"/>
    <property type="match status" value="1"/>
</dbReference>
<dbReference type="PANTHER" id="PTHR48100">
    <property type="entry name" value="BROAD-SPECIFICITY PHOSPHATASE YOR283W-RELATED"/>
    <property type="match status" value="1"/>
</dbReference>
<dbReference type="AlphaFoldDB" id="A0A5C8ZJ02"/>
<proteinExistence type="predicted"/>
<accession>A0A5C8ZJ02</accession>
<dbReference type="EMBL" id="VKAC01000003">
    <property type="protein sequence ID" value="TXR57119.1"/>
    <property type="molecule type" value="Genomic_DNA"/>
</dbReference>
<evidence type="ECO:0000313" key="5">
    <source>
        <dbReference type="Proteomes" id="UP000321234"/>
    </source>
</evidence>
<evidence type="ECO:0000313" key="4">
    <source>
        <dbReference type="EMBL" id="TXR57119.1"/>
    </source>
</evidence>
<evidence type="ECO:0000256" key="3">
    <source>
        <dbReference type="SAM" id="MobiDB-lite"/>
    </source>
</evidence>
<dbReference type="GO" id="GO:0005737">
    <property type="term" value="C:cytoplasm"/>
    <property type="evidence" value="ECO:0007669"/>
    <property type="project" value="TreeGrafter"/>
</dbReference>
<dbReference type="CDD" id="cd07067">
    <property type="entry name" value="HP_PGM_like"/>
    <property type="match status" value="1"/>
</dbReference>
<dbReference type="PANTHER" id="PTHR48100:SF62">
    <property type="entry name" value="GLUCOSYL-3-PHOSPHOGLYCERATE PHOSPHATASE"/>
    <property type="match status" value="1"/>
</dbReference>
<reference evidence="4 5" key="1">
    <citation type="submission" date="2019-07" db="EMBL/GenBank/DDBJ databases">
        <title>Quadrisphaera sp. strain DD2A genome sequencing and assembly.</title>
        <authorList>
            <person name="Kim I."/>
        </authorList>
    </citation>
    <scope>NUCLEOTIDE SEQUENCE [LARGE SCALE GENOMIC DNA]</scope>
    <source>
        <strain evidence="4 5">DD2A</strain>
    </source>
</reference>
<evidence type="ECO:0000256" key="2">
    <source>
        <dbReference type="PIRSR" id="PIRSR613078-2"/>
    </source>
</evidence>